<feature type="non-terminal residue" evidence="2">
    <location>
        <position position="1"/>
    </location>
</feature>
<keyword evidence="3" id="KW-1185">Reference proteome</keyword>
<feature type="chain" id="PRO_5042210679" evidence="1">
    <location>
        <begin position="28"/>
        <end position="77"/>
    </location>
</feature>
<protein>
    <submittedName>
        <fullName evidence="2">Uncharacterized protein</fullName>
    </submittedName>
</protein>
<accession>A0AAD4G442</accession>
<reference evidence="2" key="2">
    <citation type="journal article" date="2020" name="Nat. Commun.">
        <title>Large-scale genome sequencing of mycorrhizal fungi provides insights into the early evolution of symbiotic traits.</title>
        <authorList>
            <person name="Miyauchi S."/>
            <person name="Kiss E."/>
            <person name="Kuo A."/>
            <person name="Drula E."/>
            <person name="Kohler A."/>
            <person name="Sanchez-Garcia M."/>
            <person name="Morin E."/>
            <person name="Andreopoulos B."/>
            <person name="Barry K.W."/>
            <person name="Bonito G."/>
            <person name="Buee M."/>
            <person name="Carver A."/>
            <person name="Chen C."/>
            <person name="Cichocki N."/>
            <person name="Clum A."/>
            <person name="Culley D."/>
            <person name="Crous P.W."/>
            <person name="Fauchery L."/>
            <person name="Girlanda M."/>
            <person name="Hayes R.D."/>
            <person name="Keri Z."/>
            <person name="LaButti K."/>
            <person name="Lipzen A."/>
            <person name="Lombard V."/>
            <person name="Magnuson J."/>
            <person name="Maillard F."/>
            <person name="Murat C."/>
            <person name="Nolan M."/>
            <person name="Ohm R.A."/>
            <person name="Pangilinan J."/>
            <person name="Pereira M.F."/>
            <person name="Perotto S."/>
            <person name="Peter M."/>
            <person name="Pfister S."/>
            <person name="Riley R."/>
            <person name="Sitrit Y."/>
            <person name="Stielow J.B."/>
            <person name="Szollosi G."/>
            <person name="Zifcakova L."/>
            <person name="Stursova M."/>
            <person name="Spatafora J.W."/>
            <person name="Tedersoo L."/>
            <person name="Vaario L.M."/>
            <person name="Yamada A."/>
            <person name="Yan M."/>
            <person name="Wang P."/>
            <person name="Xu J."/>
            <person name="Bruns T."/>
            <person name="Baldrian P."/>
            <person name="Vilgalys R."/>
            <person name="Dunand C."/>
            <person name="Henrissat B."/>
            <person name="Grigoriev I.V."/>
            <person name="Hibbett D."/>
            <person name="Nagy L.G."/>
            <person name="Martin F.M."/>
        </authorList>
    </citation>
    <scope>NUCLEOTIDE SEQUENCE</scope>
    <source>
        <strain evidence="2">BED1</strain>
    </source>
</reference>
<keyword evidence="1" id="KW-0732">Signal</keyword>
<gene>
    <name evidence="2" type="ORF">L210DRAFT_943953</name>
</gene>
<organism evidence="2 3">
    <name type="scientific">Boletus edulis BED1</name>
    <dbReference type="NCBI Taxonomy" id="1328754"/>
    <lineage>
        <taxon>Eukaryota</taxon>
        <taxon>Fungi</taxon>
        <taxon>Dikarya</taxon>
        <taxon>Basidiomycota</taxon>
        <taxon>Agaricomycotina</taxon>
        <taxon>Agaricomycetes</taxon>
        <taxon>Agaricomycetidae</taxon>
        <taxon>Boletales</taxon>
        <taxon>Boletineae</taxon>
        <taxon>Boletaceae</taxon>
        <taxon>Boletoideae</taxon>
        <taxon>Boletus</taxon>
    </lineage>
</organism>
<reference evidence="2" key="1">
    <citation type="submission" date="2019-10" db="EMBL/GenBank/DDBJ databases">
        <authorList>
            <consortium name="DOE Joint Genome Institute"/>
            <person name="Kuo A."/>
            <person name="Miyauchi S."/>
            <person name="Kiss E."/>
            <person name="Drula E."/>
            <person name="Kohler A."/>
            <person name="Sanchez-Garcia M."/>
            <person name="Andreopoulos B."/>
            <person name="Barry K.W."/>
            <person name="Bonito G."/>
            <person name="Buee M."/>
            <person name="Carver A."/>
            <person name="Chen C."/>
            <person name="Cichocki N."/>
            <person name="Clum A."/>
            <person name="Culley D."/>
            <person name="Crous P.W."/>
            <person name="Fauchery L."/>
            <person name="Girlanda M."/>
            <person name="Hayes R."/>
            <person name="Keri Z."/>
            <person name="LaButti K."/>
            <person name="Lipzen A."/>
            <person name="Lombard V."/>
            <person name="Magnuson J."/>
            <person name="Maillard F."/>
            <person name="Morin E."/>
            <person name="Murat C."/>
            <person name="Nolan M."/>
            <person name="Ohm R."/>
            <person name="Pangilinan J."/>
            <person name="Pereira M."/>
            <person name="Perotto S."/>
            <person name="Peter M."/>
            <person name="Riley R."/>
            <person name="Sitrit Y."/>
            <person name="Stielow B."/>
            <person name="Szollosi G."/>
            <person name="Zifcakova L."/>
            <person name="Stursova M."/>
            <person name="Spatafora J.W."/>
            <person name="Tedersoo L."/>
            <person name="Vaario L.-M."/>
            <person name="Yamada A."/>
            <person name="Yan M."/>
            <person name="Wang P."/>
            <person name="Xu J."/>
            <person name="Bruns T."/>
            <person name="Baldrian P."/>
            <person name="Vilgalys R."/>
            <person name="Henrissat B."/>
            <person name="Grigoriev I.V."/>
            <person name="Hibbett D."/>
            <person name="Nagy L.G."/>
            <person name="Martin F.M."/>
        </authorList>
    </citation>
    <scope>NUCLEOTIDE SEQUENCE</scope>
    <source>
        <strain evidence="2">BED1</strain>
    </source>
</reference>
<evidence type="ECO:0000313" key="3">
    <source>
        <dbReference type="Proteomes" id="UP001194468"/>
    </source>
</evidence>
<sequence length="77" mass="8434">AGQMEVMVMVMVSAILWVFSLLDGTVTVKPDAEVCRALLGSDVRLIYLKESLGSSALFDHQPIRGNIVKASFDCRSF</sequence>
<dbReference type="AlphaFoldDB" id="A0AAD4G442"/>
<dbReference type="EMBL" id="WHUW01000517">
    <property type="protein sequence ID" value="KAF8414464.1"/>
    <property type="molecule type" value="Genomic_DNA"/>
</dbReference>
<dbReference type="Proteomes" id="UP001194468">
    <property type="component" value="Unassembled WGS sequence"/>
</dbReference>
<feature type="signal peptide" evidence="1">
    <location>
        <begin position="1"/>
        <end position="27"/>
    </location>
</feature>
<comment type="caution">
    <text evidence="2">The sequence shown here is derived from an EMBL/GenBank/DDBJ whole genome shotgun (WGS) entry which is preliminary data.</text>
</comment>
<evidence type="ECO:0000313" key="2">
    <source>
        <dbReference type="EMBL" id="KAF8414464.1"/>
    </source>
</evidence>
<proteinExistence type="predicted"/>
<name>A0AAD4G442_BOLED</name>
<evidence type="ECO:0000256" key="1">
    <source>
        <dbReference type="SAM" id="SignalP"/>
    </source>
</evidence>